<reference evidence="2 3" key="1">
    <citation type="submission" date="2019-01" db="EMBL/GenBank/DDBJ databases">
        <title>Sinorhodobacter populi sp. nov. isolated from the symptomatic bark tissue of Populus euramericana canker.</title>
        <authorList>
            <person name="Xu G."/>
        </authorList>
    </citation>
    <scope>NUCLEOTIDE SEQUENCE [LARGE SCALE GENOMIC DNA]</scope>
    <source>
        <strain evidence="2 3">SK2B-1</strain>
    </source>
</reference>
<sequence length="234" mass="23682">MSTIFDKSNLLAFAAGALPVGGVSPATMAAALGLLQGQINAMTAAGVSGIKGPYGTTAGGIAGTSNGDYFLVISTSTGASNLYQNVSGTATLVMQWTRPVVGTVSQSGGLPTGAIIERGSNSNGNYTRWADGTQICTGTLTLTRNLDISCRGIWTHPASFLAGSNPTLTATPIFTTAVGYADTSVTRGYWGTIGTPNLMGAGSGLVDLYKGNSAPSIPEGATIMVAITAIGRWY</sequence>
<comment type="caution">
    <text evidence="2">The sequence shown here is derived from an EMBL/GenBank/DDBJ whole genome shotgun (WGS) entry which is preliminary data.</text>
</comment>
<gene>
    <name evidence="2" type="ORF">D2T30_15625</name>
</gene>
<name>A0A443JEA1_9RHOB</name>
<feature type="chain" id="PRO_5019427798" description="Phage tail protein" evidence="1">
    <location>
        <begin position="30"/>
        <end position="234"/>
    </location>
</feature>
<dbReference type="RefSeq" id="WP_128209641.1">
    <property type="nucleotide sequence ID" value="NZ_JBHRSO010000024.1"/>
</dbReference>
<evidence type="ECO:0008006" key="4">
    <source>
        <dbReference type="Google" id="ProtNLM"/>
    </source>
</evidence>
<keyword evidence="1" id="KW-0732">Signal</keyword>
<organism evidence="2 3">
    <name type="scientific">Paenirhodobacter populi</name>
    <dbReference type="NCBI Taxonomy" id="2306993"/>
    <lineage>
        <taxon>Bacteria</taxon>
        <taxon>Pseudomonadati</taxon>
        <taxon>Pseudomonadota</taxon>
        <taxon>Alphaproteobacteria</taxon>
        <taxon>Rhodobacterales</taxon>
        <taxon>Rhodobacter group</taxon>
        <taxon>Paenirhodobacter</taxon>
    </lineage>
</organism>
<proteinExistence type="predicted"/>
<dbReference type="Proteomes" id="UP000284476">
    <property type="component" value="Unassembled WGS sequence"/>
</dbReference>
<dbReference type="EMBL" id="SAUZ01000018">
    <property type="protein sequence ID" value="RWR18790.1"/>
    <property type="molecule type" value="Genomic_DNA"/>
</dbReference>
<evidence type="ECO:0000313" key="2">
    <source>
        <dbReference type="EMBL" id="RWR18790.1"/>
    </source>
</evidence>
<evidence type="ECO:0000313" key="3">
    <source>
        <dbReference type="Proteomes" id="UP000284476"/>
    </source>
</evidence>
<dbReference type="AlphaFoldDB" id="A0A443JEA1"/>
<accession>A0A443JEA1</accession>
<protein>
    <recommendedName>
        <fullName evidence="4">Phage tail protein</fullName>
    </recommendedName>
</protein>
<feature type="signal peptide" evidence="1">
    <location>
        <begin position="1"/>
        <end position="29"/>
    </location>
</feature>
<evidence type="ECO:0000256" key="1">
    <source>
        <dbReference type="SAM" id="SignalP"/>
    </source>
</evidence>